<dbReference type="OrthoDB" id="5623795at2"/>
<comment type="caution">
    <text evidence="1">The sequence shown here is derived from an EMBL/GenBank/DDBJ whole genome shotgun (WGS) entry which is preliminary data.</text>
</comment>
<dbReference type="EMBL" id="QGKL01000021">
    <property type="protein sequence ID" value="PWQ97341.1"/>
    <property type="molecule type" value="Genomic_DNA"/>
</dbReference>
<dbReference type="Proteomes" id="UP000245506">
    <property type="component" value="Unassembled WGS sequence"/>
</dbReference>
<dbReference type="PROSITE" id="PS51257">
    <property type="entry name" value="PROKAR_LIPOPROTEIN"/>
    <property type="match status" value="1"/>
</dbReference>
<evidence type="ECO:0000313" key="1">
    <source>
        <dbReference type="EMBL" id="PWQ97341.1"/>
    </source>
</evidence>
<organism evidence="1 2">
    <name type="scientific">Leucothrix arctica</name>
    <dbReference type="NCBI Taxonomy" id="1481894"/>
    <lineage>
        <taxon>Bacteria</taxon>
        <taxon>Pseudomonadati</taxon>
        <taxon>Pseudomonadota</taxon>
        <taxon>Gammaproteobacteria</taxon>
        <taxon>Thiotrichales</taxon>
        <taxon>Thiotrichaceae</taxon>
        <taxon>Leucothrix</taxon>
    </lineage>
</organism>
<proteinExistence type="predicted"/>
<keyword evidence="2" id="KW-1185">Reference proteome</keyword>
<name>A0A317CGR8_9GAMM</name>
<evidence type="ECO:0008006" key="3">
    <source>
        <dbReference type="Google" id="ProtNLM"/>
    </source>
</evidence>
<evidence type="ECO:0000313" key="2">
    <source>
        <dbReference type="Proteomes" id="UP000245506"/>
    </source>
</evidence>
<protein>
    <recommendedName>
        <fullName evidence="3">Lipoprotein</fullName>
    </recommendedName>
</protein>
<dbReference type="AlphaFoldDB" id="A0A317CGR8"/>
<reference evidence="1 2" key="1">
    <citation type="submission" date="2018-05" db="EMBL/GenBank/DDBJ databases">
        <title>Leucothrix arctica sp. nov., isolated from Arctic seawater.</title>
        <authorList>
            <person name="Choi A."/>
            <person name="Baek K."/>
        </authorList>
    </citation>
    <scope>NUCLEOTIDE SEQUENCE [LARGE SCALE GENOMIC DNA]</scope>
    <source>
        <strain evidence="1 2">IMCC9719</strain>
    </source>
</reference>
<sequence>MKSPTLSTMALIAVTTILLTGCGADEEMQSDAVGSSAEKQSSKTVAKAADELGTFLSLHKQYCEGSHKSRDSLVTALQSDQRFTPAPGFNGVFETKIAGVSYAVSPEVDGCTTDVLVQDASTGQLLFSYAQINAALVKSGYAIVGEETTRKDLGKDNQEVTILEKTFVSPSNEVTNLDYPANRKDQYYMTLFAKKFEPIVMTEEISLNN</sequence>
<accession>A0A317CGR8</accession>
<dbReference type="RefSeq" id="WP_109822769.1">
    <property type="nucleotide sequence ID" value="NZ_QGKL01000021.1"/>
</dbReference>
<gene>
    <name evidence="1" type="ORF">DKT75_07325</name>
</gene>